<organism evidence="1 2">
    <name type="scientific">Serratia phage vB_SmaS_Opt-155</name>
    <dbReference type="NCBI Taxonomy" id="2902690"/>
    <lineage>
        <taxon>Viruses</taxon>
        <taxon>Duplodnaviria</taxon>
        <taxon>Heunggongvirae</taxon>
        <taxon>Uroviricota</taxon>
        <taxon>Caudoviricetes</taxon>
        <taxon>Serbinvirus</taxon>
        <taxon>Serbinvirus opt155</taxon>
    </lineage>
</organism>
<name>A0AC61TQ49_9CAUD</name>
<evidence type="ECO:0000313" key="2">
    <source>
        <dbReference type="Proteomes" id="UP000827689"/>
    </source>
</evidence>
<proteinExistence type="predicted"/>
<evidence type="ECO:0000313" key="1">
    <source>
        <dbReference type="EMBL" id="UGO52777.1"/>
    </source>
</evidence>
<sequence length="78" mass="9256">MNRPKPHVIFYGGYWRVSLCPSRNQKILANWHAVHRHVQEFNRGESRRERLLRAWGCECSTIDYCDFCLRGMSNENTG</sequence>
<protein>
    <submittedName>
        <fullName evidence="1">Uncharacterized protein</fullName>
    </submittedName>
</protein>
<dbReference type="Proteomes" id="UP000827689">
    <property type="component" value="Segment"/>
</dbReference>
<accession>A0AC61TQ49</accession>
<reference evidence="1" key="1">
    <citation type="submission" date="2021-10" db="EMBL/GenBank/DDBJ databases">
        <authorList>
            <person name="Ayala M."/>
            <person name="Loertscher E."/>
            <person name="Carr E."/>
            <person name="Fuhriman D."/>
            <person name="Fajardo C."/>
            <person name="Casjens S.R."/>
            <person name="Grose J.H."/>
        </authorList>
    </citation>
    <scope>NUCLEOTIDE SEQUENCE</scope>
</reference>
<keyword evidence="2" id="KW-1185">Reference proteome</keyword>
<gene>
    <name evidence="1" type="ORF">OPT155_32</name>
</gene>
<dbReference type="EMBL" id="OL539452">
    <property type="protein sequence ID" value="UGO52777.1"/>
    <property type="molecule type" value="Genomic_DNA"/>
</dbReference>